<dbReference type="Proteomes" id="UP000006365">
    <property type="component" value="Chromosome"/>
</dbReference>
<sequence length="272" mass="30441">MTEAYQDIDAERLRAYMARRQENEYLLVDVRQPDEYAKGHIPGSVLIPLGEVSERLRELPVDKDIVVYCRSGKRSRAAALFISSRPYVAGTIFNLTGGILAWDGHLLPAVPSIKVFDRAGDDRQVLLRAMDLERGAQRFYTALRQRYGAIAWAERLAELAGAEEGHARLIYGHWAEGQSDPPDFATVYQGLAGDIVEGGYSFSALVAMLEEQPQQPCRSTLEMALTIEYSAYDLSRNMAHRFQGQPMEAVFNTIAEAEKEHMQLVARALSLC</sequence>
<name>A0A7U3YKU9_DESPD</name>
<dbReference type="Gene3D" id="3.40.250.10">
    <property type="entry name" value="Rhodanese-like domain"/>
    <property type="match status" value="1"/>
</dbReference>
<organism evidence="2 3">
    <name type="scientific">Desulfobulbus propionicus (strain ATCC 33891 / DSM 2032 / VKM B-1956 / 1pr3)</name>
    <dbReference type="NCBI Taxonomy" id="577650"/>
    <lineage>
        <taxon>Bacteria</taxon>
        <taxon>Pseudomonadati</taxon>
        <taxon>Thermodesulfobacteriota</taxon>
        <taxon>Desulfobulbia</taxon>
        <taxon>Desulfobulbales</taxon>
        <taxon>Desulfobulbaceae</taxon>
        <taxon>Desulfobulbus</taxon>
    </lineage>
</organism>
<dbReference type="CDD" id="cd00158">
    <property type="entry name" value="RHOD"/>
    <property type="match status" value="1"/>
</dbReference>
<reference evidence="2 3" key="1">
    <citation type="journal article" date="2011" name="Stand. Genomic Sci.">
        <title>Complete genome sequence of Desulfobulbus propionicus type strain (1pr3).</title>
        <authorList>
            <person name="Pagani I."/>
            <person name="Lapidus A."/>
            <person name="Nolan M."/>
            <person name="Lucas S."/>
            <person name="Hammon N."/>
            <person name="Deshpande S."/>
            <person name="Cheng J.F."/>
            <person name="Chertkov O."/>
            <person name="Davenport K."/>
            <person name="Tapia R."/>
            <person name="Han C."/>
            <person name="Goodwin L."/>
            <person name="Pitluck S."/>
            <person name="Liolios K."/>
            <person name="Mavromatis K."/>
            <person name="Ivanova N."/>
            <person name="Mikhailova N."/>
            <person name="Pati A."/>
            <person name="Chen A."/>
            <person name="Palaniappan K."/>
            <person name="Land M."/>
            <person name="Hauser L."/>
            <person name="Chang Y.J."/>
            <person name="Jeffries C.D."/>
            <person name="Detter J.C."/>
            <person name="Brambilla E."/>
            <person name="Kannan K.P."/>
            <person name="Djao O.D."/>
            <person name="Rohde M."/>
            <person name="Pukall R."/>
            <person name="Spring S."/>
            <person name="Goker M."/>
            <person name="Sikorski J."/>
            <person name="Woyke T."/>
            <person name="Bristow J."/>
            <person name="Eisen J.A."/>
            <person name="Markowitz V."/>
            <person name="Hugenholtz P."/>
            <person name="Kyrpides N.C."/>
            <person name="Klenk H.P."/>
        </authorList>
    </citation>
    <scope>NUCLEOTIDE SEQUENCE [LARGE SCALE GENOMIC DNA]</scope>
    <source>
        <strain evidence="3">ATCC 33891 / DSM 2032 / 1pr3</strain>
    </source>
</reference>
<dbReference type="EMBL" id="CP002364">
    <property type="protein sequence ID" value="ADW17210.1"/>
    <property type="molecule type" value="Genomic_DNA"/>
</dbReference>
<dbReference type="InterPro" id="IPR001763">
    <property type="entry name" value="Rhodanese-like_dom"/>
</dbReference>
<dbReference type="InterPro" id="IPR009078">
    <property type="entry name" value="Ferritin-like_SF"/>
</dbReference>
<evidence type="ECO:0000313" key="2">
    <source>
        <dbReference type="EMBL" id="ADW17210.1"/>
    </source>
</evidence>
<accession>A0A7U3YKU9</accession>
<dbReference type="PROSITE" id="PS50206">
    <property type="entry name" value="RHODANESE_3"/>
    <property type="match status" value="1"/>
</dbReference>
<dbReference type="Pfam" id="PF00581">
    <property type="entry name" value="Rhodanese"/>
    <property type="match status" value="1"/>
</dbReference>
<dbReference type="InterPro" id="IPR050229">
    <property type="entry name" value="GlpE_sulfurtransferase"/>
</dbReference>
<evidence type="ECO:0000313" key="3">
    <source>
        <dbReference type="Proteomes" id="UP000006365"/>
    </source>
</evidence>
<proteinExistence type="predicted"/>
<keyword evidence="3" id="KW-1185">Reference proteome</keyword>
<dbReference type="Gene3D" id="1.20.1260.10">
    <property type="match status" value="1"/>
</dbReference>
<dbReference type="KEGG" id="dpr:Despr_1038"/>
<dbReference type="AlphaFoldDB" id="A0A7U3YKU9"/>
<dbReference type="SUPFAM" id="SSF47240">
    <property type="entry name" value="Ferritin-like"/>
    <property type="match status" value="1"/>
</dbReference>
<dbReference type="InterPro" id="IPR036873">
    <property type="entry name" value="Rhodanese-like_dom_sf"/>
</dbReference>
<dbReference type="SMART" id="SM00450">
    <property type="entry name" value="RHOD"/>
    <property type="match status" value="1"/>
</dbReference>
<dbReference type="SUPFAM" id="SSF52821">
    <property type="entry name" value="Rhodanese/Cell cycle control phosphatase"/>
    <property type="match status" value="1"/>
</dbReference>
<evidence type="ECO:0000259" key="1">
    <source>
        <dbReference type="PROSITE" id="PS50206"/>
    </source>
</evidence>
<dbReference type="PANTHER" id="PTHR43031">
    <property type="entry name" value="FAD-DEPENDENT OXIDOREDUCTASE"/>
    <property type="match status" value="1"/>
</dbReference>
<dbReference type="InterPro" id="IPR012347">
    <property type="entry name" value="Ferritin-like"/>
</dbReference>
<protein>
    <submittedName>
        <fullName evidence="2">Rhodanese domain protein</fullName>
    </submittedName>
</protein>
<feature type="domain" description="Rhodanese" evidence="1">
    <location>
        <begin position="21"/>
        <end position="111"/>
    </location>
</feature>
<dbReference type="RefSeq" id="WP_015723753.1">
    <property type="nucleotide sequence ID" value="NC_014972.1"/>
</dbReference>
<dbReference type="PANTHER" id="PTHR43031:SF1">
    <property type="entry name" value="PYRIDINE NUCLEOTIDE-DISULPHIDE OXIDOREDUCTASE"/>
    <property type="match status" value="1"/>
</dbReference>
<gene>
    <name evidence="2" type="ordered locus">Despr_1038</name>
</gene>